<sequence length="66" mass="7229">MTSVYEKYGLKPVINASGRMTILGVSTPSSEVIDTVKYGLDHYFEMKDLVDKTGAYIAGLLKVENA</sequence>
<protein>
    <submittedName>
        <fullName evidence="1">SelA-like pyridoxal phosphate-dependent enzyme</fullName>
    </submittedName>
</protein>
<gene>
    <name evidence="1" type="ORF">IU459_37905</name>
</gene>
<dbReference type="EMBL" id="JADLQX010000300">
    <property type="protein sequence ID" value="MBF6303217.1"/>
    <property type="molecule type" value="Genomic_DNA"/>
</dbReference>
<dbReference type="Proteomes" id="UP000702209">
    <property type="component" value="Unassembled WGS sequence"/>
</dbReference>
<keyword evidence="2" id="KW-1185">Reference proteome</keyword>
<feature type="non-terminal residue" evidence="1">
    <location>
        <position position="66"/>
    </location>
</feature>
<comment type="caution">
    <text evidence="1">The sequence shown here is derived from an EMBL/GenBank/DDBJ whole genome shotgun (WGS) entry which is preliminary data.</text>
</comment>
<proteinExistence type="predicted"/>
<reference evidence="1 2" key="1">
    <citation type="submission" date="2020-10" db="EMBL/GenBank/DDBJ databases">
        <title>Identification of Nocardia species via Next-generation sequencing and recognition of intraspecies genetic diversity.</title>
        <authorList>
            <person name="Li P."/>
            <person name="Li P."/>
            <person name="Lu B."/>
        </authorList>
    </citation>
    <scope>NUCLEOTIDE SEQUENCE [LARGE SCALE GENOMIC DNA]</scope>
    <source>
        <strain evidence="1 2">BJ06-0157</strain>
    </source>
</reference>
<name>A0ABS0D321_9NOCA</name>
<accession>A0ABS0D321</accession>
<evidence type="ECO:0000313" key="2">
    <source>
        <dbReference type="Proteomes" id="UP000702209"/>
    </source>
</evidence>
<organism evidence="1 2">
    <name type="scientific">Nocardia amamiensis</name>
    <dbReference type="NCBI Taxonomy" id="404578"/>
    <lineage>
        <taxon>Bacteria</taxon>
        <taxon>Bacillati</taxon>
        <taxon>Actinomycetota</taxon>
        <taxon>Actinomycetes</taxon>
        <taxon>Mycobacteriales</taxon>
        <taxon>Nocardiaceae</taxon>
        <taxon>Nocardia</taxon>
    </lineage>
</organism>
<evidence type="ECO:0000313" key="1">
    <source>
        <dbReference type="EMBL" id="MBF6303217.1"/>
    </source>
</evidence>